<organism evidence="2 3">
    <name type="scientific">Pelobates cultripes</name>
    <name type="common">Western spadefoot toad</name>
    <dbReference type="NCBI Taxonomy" id="61616"/>
    <lineage>
        <taxon>Eukaryota</taxon>
        <taxon>Metazoa</taxon>
        <taxon>Chordata</taxon>
        <taxon>Craniata</taxon>
        <taxon>Vertebrata</taxon>
        <taxon>Euteleostomi</taxon>
        <taxon>Amphibia</taxon>
        <taxon>Batrachia</taxon>
        <taxon>Anura</taxon>
        <taxon>Pelobatoidea</taxon>
        <taxon>Pelobatidae</taxon>
        <taxon>Pelobates</taxon>
    </lineage>
</organism>
<keyword evidence="3" id="KW-1185">Reference proteome</keyword>
<protein>
    <submittedName>
        <fullName evidence="2">Uncharacterized protein</fullName>
    </submittedName>
</protein>
<evidence type="ECO:0000256" key="1">
    <source>
        <dbReference type="SAM" id="MobiDB-lite"/>
    </source>
</evidence>
<proteinExistence type="predicted"/>
<sequence>MSSGWDSSGVSFVMSASNLTITEIMDMGFVARAQNSSSPCPAQLEQWDQRIRPKHGESPYLLKVSESTPLISGGAKPWLGGEENLPLLNRSSLNPDSTVFELSSLVSEPQTQFNNSIVEVFYGAKVSTPYKKEQNFETSDTMVAHDPVSKLQDSELMVSAAGLQKSAPPMWELSEINSAVEESTPSLDVSISDLRFQSSSDREPPLPAPATATPTPQWVGTTHKDIGRSYLQPFRYQRQLSASEIPIPSIVPPLRSLHLSAFSFELGREWQTEVTAGPNSPAGTVAACGP</sequence>
<name>A0AAD1W8H1_PELCU</name>
<reference evidence="2" key="1">
    <citation type="submission" date="2022-03" db="EMBL/GenBank/DDBJ databases">
        <authorList>
            <person name="Alioto T."/>
            <person name="Alioto T."/>
            <person name="Gomez Garrido J."/>
        </authorList>
    </citation>
    <scope>NUCLEOTIDE SEQUENCE</scope>
</reference>
<evidence type="ECO:0000313" key="3">
    <source>
        <dbReference type="Proteomes" id="UP001295444"/>
    </source>
</evidence>
<gene>
    <name evidence="2" type="ORF">PECUL_23A036853</name>
</gene>
<dbReference type="EMBL" id="OW240916">
    <property type="protein sequence ID" value="CAH2292745.1"/>
    <property type="molecule type" value="Genomic_DNA"/>
</dbReference>
<dbReference type="Proteomes" id="UP001295444">
    <property type="component" value="Chromosome 05"/>
</dbReference>
<evidence type="ECO:0000313" key="2">
    <source>
        <dbReference type="EMBL" id="CAH2292745.1"/>
    </source>
</evidence>
<feature type="region of interest" description="Disordered" evidence="1">
    <location>
        <begin position="197"/>
        <end position="221"/>
    </location>
</feature>
<dbReference type="AlphaFoldDB" id="A0AAD1W8H1"/>
<accession>A0AAD1W8H1</accession>